<keyword evidence="1" id="KW-0808">Transferase</keyword>
<comment type="caution">
    <text evidence="4">The sequence shown here is derived from an EMBL/GenBank/DDBJ whole genome shotgun (WGS) entry which is preliminary data.</text>
</comment>
<dbReference type="SUPFAM" id="SSF55729">
    <property type="entry name" value="Acyl-CoA N-acyltransferases (Nat)"/>
    <property type="match status" value="1"/>
</dbReference>
<dbReference type="PROSITE" id="PS51186">
    <property type="entry name" value="GNAT"/>
    <property type="match status" value="1"/>
</dbReference>
<dbReference type="PANTHER" id="PTHR43877">
    <property type="entry name" value="AMINOALKYLPHOSPHONATE N-ACETYLTRANSFERASE-RELATED-RELATED"/>
    <property type="match status" value="1"/>
</dbReference>
<dbReference type="Pfam" id="PF19531">
    <property type="entry name" value="DUF6058"/>
    <property type="match status" value="1"/>
</dbReference>
<proteinExistence type="predicted"/>
<dbReference type="EMBL" id="JBHTBQ010000015">
    <property type="protein sequence ID" value="MFC7420251.1"/>
    <property type="molecule type" value="Genomic_DNA"/>
</dbReference>
<sequence length="374" mass="41563">MSDLDFYLTKYYLNTEQFASACNITVKALNELLQARLIPAPSYIVTAHSTLKSYVFGEMAAPDATPAHYFHPENTVWTTIAQQQIKTHGIQTAFEALKASFISRFQAALKECNHRIWPLKDSFNEDSSPIALGLETRSHAAWEHFLQGTFGLCVAYPVSEAAIAEKEVLQEKLNDQSNTNFTEAEIPNLLILIDAFAKASMPFSPIDYPFSSRKRLVDDFRLRLKAQPFLTIRPMTISDAAAVSALLPTLGYSGDPSEVASRFTLLSAQPDQIIFLALQNNQLAGLCHAQGVRLIASNGYAEINALVVNTALQRRGIGKALVSHAKDWAQSQGYERLRLRSGLHRKNAHLFYEAIGFSKKQASYAFETMLSTPL</sequence>
<keyword evidence="5" id="KW-1185">Reference proteome</keyword>
<dbReference type="InterPro" id="IPR000182">
    <property type="entry name" value="GNAT_dom"/>
</dbReference>
<reference evidence="5" key="1">
    <citation type="journal article" date="2019" name="Int. J. Syst. Evol. Microbiol.">
        <title>The Global Catalogue of Microorganisms (GCM) 10K type strain sequencing project: providing services to taxonomists for standard genome sequencing and annotation.</title>
        <authorList>
            <consortium name="The Broad Institute Genomics Platform"/>
            <consortium name="The Broad Institute Genome Sequencing Center for Infectious Disease"/>
            <person name="Wu L."/>
            <person name="Ma J."/>
        </authorList>
    </citation>
    <scope>NUCLEOTIDE SEQUENCE [LARGE SCALE GENOMIC DNA]</scope>
    <source>
        <strain evidence="5">CCUG 62945</strain>
    </source>
</reference>
<dbReference type="InterPro" id="IPR045694">
    <property type="entry name" value="DUF6058"/>
</dbReference>
<dbReference type="InterPro" id="IPR050832">
    <property type="entry name" value="Bact_Acetyltransf"/>
</dbReference>
<evidence type="ECO:0000256" key="1">
    <source>
        <dbReference type="ARBA" id="ARBA00022679"/>
    </source>
</evidence>
<dbReference type="CDD" id="cd04301">
    <property type="entry name" value="NAT_SF"/>
    <property type="match status" value="1"/>
</dbReference>
<evidence type="ECO:0000313" key="5">
    <source>
        <dbReference type="Proteomes" id="UP001596473"/>
    </source>
</evidence>
<feature type="domain" description="N-acetyltransferase" evidence="3">
    <location>
        <begin position="230"/>
        <end position="374"/>
    </location>
</feature>
<evidence type="ECO:0000313" key="4">
    <source>
        <dbReference type="EMBL" id="MFC7420251.1"/>
    </source>
</evidence>
<keyword evidence="2" id="KW-0012">Acyltransferase</keyword>
<organism evidence="4 5">
    <name type="scientific">Iodobacter arcticus</name>
    <dbReference type="NCBI Taxonomy" id="590593"/>
    <lineage>
        <taxon>Bacteria</taxon>
        <taxon>Pseudomonadati</taxon>
        <taxon>Pseudomonadota</taxon>
        <taxon>Betaproteobacteria</taxon>
        <taxon>Neisseriales</taxon>
        <taxon>Chitinibacteraceae</taxon>
        <taxon>Iodobacter</taxon>
    </lineage>
</organism>
<dbReference type="Pfam" id="PF00583">
    <property type="entry name" value="Acetyltransf_1"/>
    <property type="match status" value="1"/>
</dbReference>
<dbReference type="RefSeq" id="WP_380187884.1">
    <property type="nucleotide sequence ID" value="NZ_JBHTBQ010000015.1"/>
</dbReference>
<name>A0ABW2QX52_9NEIS</name>
<evidence type="ECO:0000259" key="3">
    <source>
        <dbReference type="PROSITE" id="PS51186"/>
    </source>
</evidence>
<evidence type="ECO:0000256" key="2">
    <source>
        <dbReference type="ARBA" id="ARBA00023315"/>
    </source>
</evidence>
<protein>
    <submittedName>
        <fullName evidence="4">DUF6058 family natural product biosynthesis protein</fullName>
    </submittedName>
</protein>
<accession>A0ABW2QX52</accession>
<dbReference type="InterPro" id="IPR016181">
    <property type="entry name" value="Acyl_CoA_acyltransferase"/>
</dbReference>
<dbReference type="Gene3D" id="3.40.630.30">
    <property type="match status" value="1"/>
</dbReference>
<gene>
    <name evidence="4" type="ORF">ACFQNF_10175</name>
</gene>
<dbReference type="Proteomes" id="UP001596473">
    <property type="component" value="Unassembled WGS sequence"/>
</dbReference>